<protein>
    <submittedName>
        <fullName evidence="4">WD40-repeat-containing domain protein</fullName>
    </submittedName>
</protein>
<feature type="repeat" description="WD" evidence="3">
    <location>
        <begin position="112"/>
        <end position="153"/>
    </location>
</feature>
<feature type="non-terminal residue" evidence="4">
    <location>
        <position position="1"/>
    </location>
</feature>
<dbReference type="STRING" id="114155.A0A4Q9P9S1"/>
<dbReference type="AlphaFoldDB" id="A0A4Q9P9S1"/>
<dbReference type="Gene3D" id="2.130.10.10">
    <property type="entry name" value="YVTN repeat-like/Quinoprotein amine dehydrogenase"/>
    <property type="match status" value="2"/>
</dbReference>
<dbReference type="SMART" id="SM00320">
    <property type="entry name" value="WD40"/>
    <property type="match status" value="7"/>
</dbReference>
<evidence type="ECO:0000256" key="3">
    <source>
        <dbReference type="PROSITE-ProRule" id="PRU00221"/>
    </source>
</evidence>
<sequence length="412" mass="44774">DCSWPPNLELFATLEKALLTYPTHRVLLSVPGGLVLNARKTISWSDEFSRLFCPISEKWALTEDVKYSGKPGHDSRVTALVVSSDGQFVATASTDSTIILWDARNAVILQEWSAHNGGVLDIAFSTDNRHLMSAGQDGKVVIWDISGSSRQVAVLEGHTGSVTGCAWSSDGAYIASRDASNAPRVWDGRKRQPLLLDGTDFKKTNVKPLFSPDSRWLLVHTWNECGVWDVGSGVYVPLQFQQDDDHLDFASVVAFSPESTHLAVGYVRRGTIRIWDLATRRGPPLLLNADKYGTYDVAFSPDGRLLLAALSGGTAKIWDVHTGAIVRSLDGHTSMVCTARFSQCGKYIASSSATLRVWRASDGSCLAALSDHGKPALHVAFTPDGTGLWSATEKGAVLGRRLRDAVPDDVMF</sequence>
<dbReference type="PANTHER" id="PTHR19848">
    <property type="entry name" value="WD40 REPEAT PROTEIN"/>
    <property type="match status" value="1"/>
</dbReference>
<evidence type="ECO:0000313" key="4">
    <source>
        <dbReference type="EMBL" id="TBU51409.1"/>
    </source>
</evidence>
<evidence type="ECO:0000256" key="2">
    <source>
        <dbReference type="ARBA" id="ARBA00022737"/>
    </source>
</evidence>
<proteinExistence type="predicted"/>
<dbReference type="PROSITE" id="PS50082">
    <property type="entry name" value="WD_REPEATS_2"/>
    <property type="match status" value="4"/>
</dbReference>
<dbReference type="CDD" id="cd00200">
    <property type="entry name" value="WD40"/>
    <property type="match status" value="1"/>
</dbReference>
<feature type="repeat" description="WD" evidence="3">
    <location>
        <begin position="155"/>
        <end position="187"/>
    </location>
</feature>
<reference evidence="4 5" key="1">
    <citation type="submission" date="2019-01" db="EMBL/GenBank/DDBJ databases">
        <title>Draft genome sequences of three monokaryotic isolates of the white-rot basidiomycete fungus Dichomitus squalens.</title>
        <authorList>
            <consortium name="DOE Joint Genome Institute"/>
            <person name="Lopez S.C."/>
            <person name="Andreopoulos B."/>
            <person name="Pangilinan J."/>
            <person name="Lipzen A."/>
            <person name="Riley R."/>
            <person name="Ahrendt S."/>
            <person name="Ng V."/>
            <person name="Barry K."/>
            <person name="Daum C."/>
            <person name="Grigoriev I.V."/>
            <person name="Hilden K.S."/>
            <person name="Makela M.R."/>
            <person name="de Vries R.P."/>
        </authorList>
    </citation>
    <scope>NUCLEOTIDE SEQUENCE [LARGE SCALE GENOMIC DNA]</scope>
    <source>
        <strain evidence="4 5">CBS 464.89</strain>
    </source>
</reference>
<evidence type="ECO:0000256" key="1">
    <source>
        <dbReference type="ARBA" id="ARBA00022574"/>
    </source>
</evidence>
<dbReference type="EMBL" id="ML145327">
    <property type="protein sequence ID" value="TBU51409.1"/>
    <property type="molecule type" value="Genomic_DNA"/>
</dbReference>
<dbReference type="PROSITE" id="PS00678">
    <property type="entry name" value="WD_REPEATS_1"/>
    <property type="match status" value="2"/>
</dbReference>
<evidence type="ECO:0000313" key="5">
    <source>
        <dbReference type="Proteomes" id="UP000292082"/>
    </source>
</evidence>
<dbReference type="SUPFAM" id="SSF50978">
    <property type="entry name" value="WD40 repeat-like"/>
    <property type="match status" value="1"/>
</dbReference>
<gene>
    <name evidence="4" type="ORF">BD310DRAFT_834436</name>
</gene>
<name>A0A4Q9P9S1_9APHY</name>
<feature type="repeat" description="WD" evidence="3">
    <location>
        <begin position="287"/>
        <end position="328"/>
    </location>
</feature>
<keyword evidence="5" id="KW-1185">Reference proteome</keyword>
<dbReference type="InterPro" id="IPR001680">
    <property type="entry name" value="WD40_rpt"/>
</dbReference>
<dbReference type="PANTHER" id="PTHR19848:SF8">
    <property type="entry name" value="F-BOX AND WD REPEAT DOMAIN CONTAINING 7"/>
    <property type="match status" value="1"/>
</dbReference>
<dbReference type="InterPro" id="IPR036322">
    <property type="entry name" value="WD40_repeat_dom_sf"/>
</dbReference>
<dbReference type="PROSITE" id="PS50294">
    <property type="entry name" value="WD_REPEATS_REGION"/>
    <property type="match status" value="4"/>
</dbReference>
<accession>A0A4Q9P9S1</accession>
<dbReference type="Pfam" id="PF00400">
    <property type="entry name" value="WD40"/>
    <property type="match status" value="6"/>
</dbReference>
<feature type="repeat" description="WD" evidence="3">
    <location>
        <begin position="70"/>
        <end position="111"/>
    </location>
</feature>
<keyword evidence="2" id="KW-0677">Repeat</keyword>
<dbReference type="InterPro" id="IPR015943">
    <property type="entry name" value="WD40/YVTN_repeat-like_dom_sf"/>
</dbReference>
<dbReference type="Proteomes" id="UP000292082">
    <property type="component" value="Unassembled WGS sequence"/>
</dbReference>
<dbReference type="InterPro" id="IPR019775">
    <property type="entry name" value="WD40_repeat_CS"/>
</dbReference>
<keyword evidence="1 3" id="KW-0853">WD repeat</keyword>
<organism evidence="4 5">
    <name type="scientific">Dichomitus squalens</name>
    <dbReference type="NCBI Taxonomy" id="114155"/>
    <lineage>
        <taxon>Eukaryota</taxon>
        <taxon>Fungi</taxon>
        <taxon>Dikarya</taxon>
        <taxon>Basidiomycota</taxon>
        <taxon>Agaricomycotina</taxon>
        <taxon>Agaricomycetes</taxon>
        <taxon>Polyporales</taxon>
        <taxon>Polyporaceae</taxon>
        <taxon>Dichomitus</taxon>
    </lineage>
</organism>